<protein>
    <recommendedName>
        <fullName evidence="2">Cyclic nucleotide-binding domain-containing protein</fullName>
    </recommendedName>
</protein>
<dbReference type="SUPFAM" id="SSF51206">
    <property type="entry name" value="cAMP-binding domain-like"/>
    <property type="match status" value="1"/>
</dbReference>
<reference evidence="3 4" key="1">
    <citation type="submission" date="2018-07" db="EMBL/GenBank/DDBJ databases">
        <title>Genomic Encyclopedia of Type Strains, Phase III (KMG-III): the genomes of soil and plant-associated and newly described type strains.</title>
        <authorList>
            <person name="Whitman W."/>
        </authorList>
    </citation>
    <scope>NUCLEOTIDE SEQUENCE [LARGE SCALE GENOMIC DNA]</scope>
    <source>
        <strain evidence="3 4">CECT 8488</strain>
    </source>
</reference>
<dbReference type="CDD" id="cd00038">
    <property type="entry name" value="CAP_ED"/>
    <property type="match status" value="1"/>
</dbReference>
<dbReference type="InterPro" id="IPR011990">
    <property type="entry name" value="TPR-like_helical_dom_sf"/>
</dbReference>
<gene>
    <name evidence="3" type="ORF">DFP90_104245</name>
</gene>
<dbReference type="InterPro" id="IPR050397">
    <property type="entry name" value="Env_Response_Regulators"/>
</dbReference>
<evidence type="ECO:0000259" key="2">
    <source>
        <dbReference type="PROSITE" id="PS50042"/>
    </source>
</evidence>
<evidence type="ECO:0000313" key="3">
    <source>
        <dbReference type="EMBL" id="RED50972.1"/>
    </source>
</evidence>
<dbReference type="AlphaFoldDB" id="A0A3D9HN93"/>
<dbReference type="InterPro" id="IPR000595">
    <property type="entry name" value="cNMP-bd_dom"/>
</dbReference>
<dbReference type="SUPFAM" id="SSF48452">
    <property type="entry name" value="TPR-like"/>
    <property type="match status" value="1"/>
</dbReference>
<evidence type="ECO:0000256" key="1">
    <source>
        <dbReference type="SAM" id="MobiDB-lite"/>
    </source>
</evidence>
<dbReference type="Pfam" id="PF00027">
    <property type="entry name" value="cNMP_binding"/>
    <property type="match status" value="1"/>
</dbReference>
<dbReference type="Proteomes" id="UP000256845">
    <property type="component" value="Unassembled WGS sequence"/>
</dbReference>
<dbReference type="Gene3D" id="2.60.120.10">
    <property type="entry name" value="Jelly Rolls"/>
    <property type="match status" value="1"/>
</dbReference>
<comment type="caution">
    <text evidence="3">The sequence shown here is derived from an EMBL/GenBank/DDBJ whole genome shotgun (WGS) entry which is preliminary data.</text>
</comment>
<evidence type="ECO:0000313" key="4">
    <source>
        <dbReference type="Proteomes" id="UP000256845"/>
    </source>
</evidence>
<dbReference type="EMBL" id="QRDW01000004">
    <property type="protein sequence ID" value="RED50972.1"/>
    <property type="molecule type" value="Genomic_DNA"/>
</dbReference>
<feature type="domain" description="Cyclic nucleotide-binding" evidence="2">
    <location>
        <begin position="13"/>
        <end position="94"/>
    </location>
</feature>
<dbReference type="Gene3D" id="1.25.40.10">
    <property type="entry name" value="Tetratricopeptide repeat domain"/>
    <property type="match status" value="1"/>
</dbReference>
<name>A0A3D9HN93_9PROT</name>
<dbReference type="PANTHER" id="PTHR24567">
    <property type="entry name" value="CRP FAMILY TRANSCRIPTIONAL REGULATORY PROTEIN"/>
    <property type="match status" value="1"/>
</dbReference>
<dbReference type="PROSITE" id="PS00889">
    <property type="entry name" value="CNMP_BINDING_2"/>
    <property type="match status" value="1"/>
</dbReference>
<dbReference type="PROSITE" id="PS50042">
    <property type="entry name" value="CNMP_BINDING_3"/>
    <property type="match status" value="1"/>
</dbReference>
<keyword evidence="4" id="KW-1185">Reference proteome</keyword>
<feature type="region of interest" description="Disordered" evidence="1">
    <location>
        <begin position="123"/>
        <end position="164"/>
    </location>
</feature>
<feature type="compositionally biased region" description="Basic and acidic residues" evidence="1">
    <location>
        <begin position="141"/>
        <end position="150"/>
    </location>
</feature>
<dbReference type="InterPro" id="IPR018488">
    <property type="entry name" value="cNMP-bd_CS"/>
</dbReference>
<dbReference type="PANTHER" id="PTHR24567:SF74">
    <property type="entry name" value="HTH-TYPE TRANSCRIPTIONAL REGULATOR ARCR"/>
    <property type="match status" value="1"/>
</dbReference>
<dbReference type="OrthoDB" id="3525895at2"/>
<accession>A0A3D9HN93</accession>
<dbReference type="InterPro" id="IPR018490">
    <property type="entry name" value="cNMP-bd_dom_sf"/>
</dbReference>
<feature type="compositionally biased region" description="Polar residues" evidence="1">
    <location>
        <begin position="129"/>
        <end position="140"/>
    </location>
</feature>
<proteinExistence type="predicted"/>
<dbReference type="RefSeq" id="WP_115936756.1">
    <property type="nucleotide sequence ID" value="NZ_QRDW01000004.1"/>
</dbReference>
<dbReference type="GO" id="GO:0003700">
    <property type="term" value="F:DNA-binding transcription factor activity"/>
    <property type="evidence" value="ECO:0007669"/>
    <property type="project" value="TreeGrafter"/>
</dbReference>
<dbReference type="SMART" id="SM00100">
    <property type="entry name" value="cNMP"/>
    <property type="match status" value="1"/>
</dbReference>
<sequence>MNLHGVKKSRIKLPEGETLFSEGDPSDCAFLLNTGSVEVFKNIDGEDRPLTVLGAGELLGEMGLIDGQPRSATLITKTEATLDRIEKEDFLRELEENSRFAAEVMGILVQRLRGQLPAEGSPVLLQSGEDISNNTNNLKDGSSEDEKDKTAASGSVRPELQTRQSAADGRVILPMVLGDRDGRITGMLADRLRNCYGLTVIGQEKQVGKAGSFADPVLMQKAAANARRMLAEKDAAVLLHAMVDDGMAEDAMISIRIVSRWLDEEGRLGGVSIFDQMELPVDFEGPAGDLFAAWVLAGTQMSGEEAAKAISHLLPDTMQEALKTGAIDQSRCSKQQYVRMLSCYGNTAAKASILCQKAEWLVEASAAFKLASQLSDPDYPIENATILLHMAVILSSMGERGRSEEILRAAAEACHEASELLDPKIVPVQALTALARLGAIHYRTAVLDCDIERCRQGVEAFQAALAISDRQALPDQWADVMNGLGQILQLFGRLSHKTDLLKWSIKVCLSALEVRSQDHNPLGWARTQNNIGTSRYLLGSLSEDKEQLALSIDCFRGAEAVFHDKHQSSMVELVRRNRHAAEREIDAMK</sequence>
<dbReference type="InterPro" id="IPR014710">
    <property type="entry name" value="RmlC-like_jellyroll"/>
</dbReference>
<organism evidence="3 4">
    <name type="scientific">Aestuariispira insulae</name>
    <dbReference type="NCBI Taxonomy" id="1461337"/>
    <lineage>
        <taxon>Bacteria</taxon>
        <taxon>Pseudomonadati</taxon>
        <taxon>Pseudomonadota</taxon>
        <taxon>Alphaproteobacteria</taxon>
        <taxon>Rhodospirillales</taxon>
        <taxon>Kiloniellaceae</taxon>
        <taxon>Aestuariispira</taxon>
    </lineage>
</organism>
<dbReference type="GO" id="GO:0005829">
    <property type="term" value="C:cytosol"/>
    <property type="evidence" value="ECO:0007669"/>
    <property type="project" value="TreeGrafter"/>
</dbReference>